<comment type="caution">
    <text evidence="9">The sequence shown here is derived from an EMBL/GenBank/DDBJ whole genome shotgun (WGS) entry which is preliminary data.</text>
</comment>
<reference evidence="9 10" key="1">
    <citation type="journal article" date="2016" name="Front. Microbiol.">
        <title>Single-Cell (Meta-)Genomics of a Dimorphic Candidatus Thiomargarita nelsonii Reveals Genomic Plasticity.</title>
        <authorList>
            <person name="Flood B.E."/>
            <person name="Fliss P."/>
            <person name="Jones D.S."/>
            <person name="Dick G.J."/>
            <person name="Jain S."/>
            <person name="Kaster A.K."/>
            <person name="Winkel M."/>
            <person name="Mussmann M."/>
            <person name="Bailey J."/>
        </authorList>
    </citation>
    <scope>NUCLEOTIDE SEQUENCE [LARGE SCALE GENOMIC DNA]</scope>
    <source>
        <strain evidence="9">Hydrate Ridge</strain>
    </source>
</reference>
<protein>
    <submittedName>
        <fullName evidence="9">Peptidase M23</fullName>
    </submittedName>
</protein>
<dbReference type="Gene3D" id="2.70.70.10">
    <property type="entry name" value="Glucose Permease (Domain IIA)"/>
    <property type="match status" value="1"/>
</dbReference>
<dbReference type="CDD" id="cd12797">
    <property type="entry name" value="M23_peptidase"/>
    <property type="match status" value="1"/>
</dbReference>
<evidence type="ECO:0000259" key="8">
    <source>
        <dbReference type="Pfam" id="PF01551"/>
    </source>
</evidence>
<evidence type="ECO:0000313" key="9">
    <source>
        <dbReference type="EMBL" id="KHD05959.1"/>
    </source>
</evidence>
<comment type="similarity">
    <text evidence="2">Belongs to the urea transporter family.</text>
</comment>
<keyword evidence="5 7" id="KW-1133">Transmembrane helix</keyword>
<organism evidence="9 10">
    <name type="scientific">Candidatus Thiomargarita nelsonii</name>
    <dbReference type="NCBI Taxonomy" id="1003181"/>
    <lineage>
        <taxon>Bacteria</taxon>
        <taxon>Pseudomonadati</taxon>
        <taxon>Pseudomonadota</taxon>
        <taxon>Gammaproteobacteria</taxon>
        <taxon>Thiotrichales</taxon>
        <taxon>Thiotrichaceae</taxon>
        <taxon>Thiomargarita</taxon>
    </lineage>
</organism>
<evidence type="ECO:0000256" key="5">
    <source>
        <dbReference type="ARBA" id="ARBA00022989"/>
    </source>
</evidence>
<keyword evidence="10" id="KW-1185">Reference proteome</keyword>
<dbReference type="AlphaFoldDB" id="A0A0A6P6M6"/>
<gene>
    <name evidence="9" type="ORF">PN36_10585</name>
</gene>
<feature type="transmembrane region" description="Helical" evidence="7">
    <location>
        <begin position="39"/>
        <end position="58"/>
    </location>
</feature>
<keyword evidence="6 7" id="KW-0472">Membrane</keyword>
<evidence type="ECO:0000313" key="10">
    <source>
        <dbReference type="Proteomes" id="UP000030428"/>
    </source>
</evidence>
<evidence type="ECO:0000256" key="4">
    <source>
        <dbReference type="ARBA" id="ARBA00022692"/>
    </source>
</evidence>
<feature type="transmembrane region" description="Helical" evidence="7">
    <location>
        <begin position="120"/>
        <end position="140"/>
    </location>
</feature>
<evidence type="ECO:0000256" key="2">
    <source>
        <dbReference type="ARBA" id="ARBA00005914"/>
    </source>
</evidence>
<proteinExistence type="inferred from homology"/>
<feature type="transmembrane region" description="Helical" evidence="7">
    <location>
        <begin position="251"/>
        <end position="271"/>
    </location>
</feature>
<dbReference type="Pfam" id="PF03253">
    <property type="entry name" value="UT"/>
    <property type="match status" value="1"/>
</dbReference>
<evidence type="ECO:0000256" key="1">
    <source>
        <dbReference type="ARBA" id="ARBA00004651"/>
    </source>
</evidence>
<evidence type="ECO:0000256" key="6">
    <source>
        <dbReference type="ARBA" id="ARBA00023136"/>
    </source>
</evidence>
<keyword evidence="3" id="KW-1003">Cell membrane</keyword>
<feature type="transmembrane region" description="Helical" evidence="7">
    <location>
        <begin position="93"/>
        <end position="113"/>
    </location>
</feature>
<evidence type="ECO:0000256" key="3">
    <source>
        <dbReference type="ARBA" id="ARBA00022475"/>
    </source>
</evidence>
<dbReference type="PANTHER" id="PTHR10464:SF4">
    <property type="entry name" value="UREA TRANSPORTER"/>
    <property type="match status" value="1"/>
</dbReference>
<dbReference type="InterPro" id="IPR011055">
    <property type="entry name" value="Dup_hybrid_motif"/>
</dbReference>
<evidence type="ECO:0000256" key="7">
    <source>
        <dbReference type="SAM" id="Phobius"/>
    </source>
</evidence>
<dbReference type="EMBL" id="JSZA02000032">
    <property type="protein sequence ID" value="KHD05959.1"/>
    <property type="molecule type" value="Genomic_DNA"/>
</dbReference>
<name>A0A0A6P6M6_9GAMM</name>
<feature type="transmembrane region" description="Helical" evidence="7">
    <location>
        <begin position="70"/>
        <end position="87"/>
    </location>
</feature>
<sequence length="690" mass="76862">MKKRLGQHFKTFFNSYSEIFFLQSPVAGVLLFLVTLTNLNVGIAGIVSVLAAYLFARLIGMSDAFLSSGFFTYNALLVGLSIGYLFALGPLSLFFVVTAGIFTFVLSVMTNSIFSYYLKLPILSLPFVIVSSIAYLASYGYSNLYVTGLYAHGETISPSLPFWLEGFFISLGAILFSPNTLAGMLFAVVILLASRILFFLAVLGFYLGATISGLMEGAMTSAFLQINNFNFILIAMALGGVYLVPAPKSYLIAAIAVAVATILLDAIHLFWANYGIPAFTLPFNFVTMTFLYVLGLVGFPLVAQTVRRTPEETLDEYISNVRRFRGSFRKLTLPFSGKWTVWQGFDGAWTHQGSWKYAYDFVIEKAGKTCKNDGKFLEEYYAFKKPVFSPCKGRIVSVVSNQPDNLPGMVDKTDNWGNLVIIETTLDYFVELSHFAQNSIRVQEGQWVEVGTQLGLCGNSGYSPQPHIHVQIQATAQIGAVTLPFSFHGYLENSRFVANDLPPEKAIIEPLHPNRDLEFQTAFILEQRFTFQALQGERLVQTVTLSVCMAAGGETYFDSGKAKLFFAKDAHSFYFYRLEGDDPWLSLLFAALPRMPLVYRRGMTWEDMPPVSAVAFGWRKHLLNLARAFYHRLCQTHYSGHWEGNGVIAGTLTQSGGQALPVALVLDRNLGFSRIRVGERCLERKEEENL</sequence>
<feature type="transmembrane region" description="Helical" evidence="7">
    <location>
        <begin position="226"/>
        <end position="244"/>
    </location>
</feature>
<dbReference type="Gene3D" id="1.10.3430.10">
    <property type="entry name" value="Ammonium transporter AmtB like domains"/>
    <property type="match status" value="1"/>
</dbReference>
<dbReference type="Pfam" id="PF01551">
    <property type="entry name" value="Peptidase_M23"/>
    <property type="match status" value="1"/>
</dbReference>
<keyword evidence="4 7" id="KW-0812">Transmembrane</keyword>
<dbReference type="PANTHER" id="PTHR10464">
    <property type="entry name" value="UREA TRANSPORTER"/>
    <property type="match status" value="1"/>
</dbReference>
<dbReference type="InterPro" id="IPR016047">
    <property type="entry name" value="M23ase_b-sheet_dom"/>
</dbReference>
<dbReference type="InterPro" id="IPR029020">
    <property type="entry name" value="Ammonium/urea_transptr"/>
</dbReference>
<dbReference type="GO" id="GO:0015204">
    <property type="term" value="F:urea transmembrane transporter activity"/>
    <property type="evidence" value="ECO:0007669"/>
    <property type="project" value="InterPro"/>
</dbReference>
<feature type="transmembrane region" description="Helical" evidence="7">
    <location>
        <begin position="283"/>
        <end position="303"/>
    </location>
</feature>
<comment type="subcellular location">
    <subcellularLocation>
        <location evidence="1">Cell membrane</location>
        <topology evidence="1">Multi-pass membrane protein</topology>
    </subcellularLocation>
</comment>
<dbReference type="SUPFAM" id="SSF51261">
    <property type="entry name" value="Duplicated hybrid motif"/>
    <property type="match status" value="1"/>
</dbReference>
<dbReference type="GO" id="GO:0005886">
    <property type="term" value="C:plasma membrane"/>
    <property type="evidence" value="ECO:0007669"/>
    <property type="project" value="UniProtKB-SubCell"/>
</dbReference>
<dbReference type="Proteomes" id="UP000030428">
    <property type="component" value="Unassembled WGS sequence"/>
</dbReference>
<dbReference type="InterPro" id="IPR004937">
    <property type="entry name" value="Urea_transporter"/>
</dbReference>
<accession>A0A0A6P6M6</accession>
<feature type="domain" description="M23ase beta-sheet core" evidence="8">
    <location>
        <begin position="384"/>
        <end position="475"/>
    </location>
</feature>
<feature type="transmembrane region" description="Helical" evidence="7">
    <location>
        <begin position="12"/>
        <end position="33"/>
    </location>
</feature>